<evidence type="ECO:0000313" key="2">
    <source>
        <dbReference type="EMBL" id="KZF24682.1"/>
    </source>
</evidence>
<organism evidence="2 3">
    <name type="scientific">Xylona heveae (strain CBS 132557 / TC161)</name>
    <dbReference type="NCBI Taxonomy" id="1328760"/>
    <lineage>
        <taxon>Eukaryota</taxon>
        <taxon>Fungi</taxon>
        <taxon>Dikarya</taxon>
        <taxon>Ascomycota</taxon>
        <taxon>Pezizomycotina</taxon>
        <taxon>Xylonomycetes</taxon>
        <taxon>Xylonales</taxon>
        <taxon>Xylonaceae</taxon>
        <taxon>Xylona</taxon>
    </lineage>
</organism>
<proteinExistence type="predicted"/>
<feature type="compositionally biased region" description="Polar residues" evidence="1">
    <location>
        <begin position="514"/>
        <end position="524"/>
    </location>
</feature>
<protein>
    <recommendedName>
        <fullName evidence="4">Nucleoporin NUP37</fullName>
    </recommendedName>
</protein>
<dbReference type="AlphaFoldDB" id="A0A165IBV1"/>
<dbReference type="InParanoid" id="A0A165IBV1"/>
<keyword evidence="3" id="KW-1185">Reference proteome</keyword>
<dbReference type="GeneID" id="28900072"/>
<accession>A0A165IBV1</accession>
<dbReference type="STRING" id="1328760.A0A165IBV1"/>
<feature type="compositionally biased region" description="Acidic residues" evidence="1">
    <location>
        <begin position="236"/>
        <end position="245"/>
    </location>
</feature>
<gene>
    <name evidence="2" type="ORF">L228DRAFT_266995</name>
</gene>
<evidence type="ECO:0000313" key="3">
    <source>
        <dbReference type="Proteomes" id="UP000076632"/>
    </source>
</evidence>
<dbReference type="RefSeq" id="XP_018190237.1">
    <property type="nucleotide sequence ID" value="XM_018334935.1"/>
</dbReference>
<dbReference type="EMBL" id="KV407456">
    <property type="protein sequence ID" value="KZF24682.1"/>
    <property type="molecule type" value="Genomic_DNA"/>
</dbReference>
<dbReference type="OrthoDB" id="5323870at2759"/>
<dbReference type="Proteomes" id="UP000076632">
    <property type="component" value="Unassembled WGS sequence"/>
</dbReference>
<feature type="region of interest" description="Disordered" evidence="1">
    <location>
        <begin position="236"/>
        <end position="267"/>
    </location>
</feature>
<feature type="region of interest" description="Disordered" evidence="1">
    <location>
        <begin position="473"/>
        <end position="555"/>
    </location>
</feature>
<feature type="compositionally biased region" description="Basic and acidic residues" evidence="1">
    <location>
        <begin position="251"/>
        <end position="267"/>
    </location>
</feature>
<dbReference type="InterPro" id="IPR015943">
    <property type="entry name" value="WD40/YVTN_repeat-like_dom_sf"/>
</dbReference>
<dbReference type="Gene3D" id="2.130.10.10">
    <property type="entry name" value="YVTN repeat-like/Quinoprotein amine dehydrogenase"/>
    <property type="match status" value="1"/>
</dbReference>
<evidence type="ECO:0008006" key="4">
    <source>
        <dbReference type="Google" id="ProtNLM"/>
    </source>
</evidence>
<dbReference type="OMA" id="PHAVRIY"/>
<feature type="compositionally biased region" description="Basic and acidic residues" evidence="1">
    <location>
        <begin position="482"/>
        <end position="494"/>
    </location>
</feature>
<reference evidence="2 3" key="1">
    <citation type="journal article" date="2016" name="Fungal Biol.">
        <title>The genome of Xylona heveae provides a window into fungal endophytism.</title>
        <authorList>
            <person name="Gazis R."/>
            <person name="Kuo A."/>
            <person name="Riley R."/>
            <person name="LaButti K."/>
            <person name="Lipzen A."/>
            <person name="Lin J."/>
            <person name="Amirebrahimi M."/>
            <person name="Hesse C.N."/>
            <person name="Spatafora J.W."/>
            <person name="Henrissat B."/>
            <person name="Hainaut M."/>
            <person name="Grigoriev I.V."/>
            <person name="Hibbett D.S."/>
        </authorList>
    </citation>
    <scope>NUCLEOTIDE SEQUENCE [LARGE SCALE GENOMIC DNA]</scope>
    <source>
        <strain evidence="2 3">TC161</strain>
    </source>
</reference>
<evidence type="ECO:0000256" key="1">
    <source>
        <dbReference type="SAM" id="MobiDB-lite"/>
    </source>
</evidence>
<sequence length="726" mass="78494">MTSSRFIPNVLRSGKDIQLSYELPHRIHTAKVYPIPSPNRSAVIVYGYENGIRILWRGGRPFKATAHKQAPKARVNGTSSDAVMLLDSDDEATPTKAQPAPPEEPEFLDEEEEFDELEPYLPIIQDLDLFLGLDVLDVTFPQIDPLASNLRSGSRPPVLSQKIIIGAVCSDETIRVISVPLTPPSPASKARQGLAVSRCGDGRWGESMLVLGGPSAHQETPSGIAMTFTAPALETSIEDDTDMEDVGTAQRQKEPEARERSRSTTPGEKDWDLLVASHSPEINGLLLVYRISIIDKLSGSGKKPDYTISTNFVPPFQTQHLSSPATCIAFNPSPYPARRHSQLLVAETSGAVRIFECLPPRSDTLSTTSAEILPDQAHWLASFYPGFAGAKHKFQNPLAPSYRKQVLDAQWTSGGSSITVLLGDGEWGVWDLEGVSPGAKKHLLQGQRSSPGIVGGATTTFNLRGWIDNVAVQSSSSSSGNTERRVASKGDKQSKLVPMTPGTRRTRQELLFSGPQSASSSTAFSRGGLSISPSVRSGKGRGLTGATTSEASSDDETIVMWHGKTVAMVPRLQSYWQRQHSQSVGAGKGNLFVSPDARLIKLDAADLQGEAITAIDQFHTPTPSTPPMRDILIAGEHRIVIFSTPLPEPSRTFFGIDRDEEPTALGGSFASHVPTTAAAMDQQLLSQGELDLNGMDRMLADMDGGEDADANSRPLFATRRRVDFLT</sequence>
<name>A0A165IBV1_XYLHT</name>